<protein>
    <submittedName>
        <fullName evidence="1">Uncharacterized protein</fullName>
    </submittedName>
</protein>
<organism evidence="1">
    <name type="scientific">Anguilla anguilla</name>
    <name type="common">European freshwater eel</name>
    <name type="synonym">Muraena anguilla</name>
    <dbReference type="NCBI Taxonomy" id="7936"/>
    <lineage>
        <taxon>Eukaryota</taxon>
        <taxon>Metazoa</taxon>
        <taxon>Chordata</taxon>
        <taxon>Craniata</taxon>
        <taxon>Vertebrata</taxon>
        <taxon>Euteleostomi</taxon>
        <taxon>Actinopterygii</taxon>
        <taxon>Neopterygii</taxon>
        <taxon>Teleostei</taxon>
        <taxon>Anguilliformes</taxon>
        <taxon>Anguillidae</taxon>
        <taxon>Anguilla</taxon>
    </lineage>
</organism>
<proteinExistence type="predicted"/>
<dbReference type="AlphaFoldDB" id="A0A0E9UG46"/>
<reference evidence="1" key="2">
    <citation type="journal article" date="2015" name="Fish Shellfish Immunol.">
        <title>Early steps in the European eel (Anguilla anguilla)-Vibrio vulnificus interaction in the gills: Role of the RtxA13 toxin.</title>
        <authorList>
            <person name="Callol A."/>
            <person name="Pajuelo D."/>
            <person name="Ebbesson L."/>
            <person name="Teles M."/>
            <person name="MacKenzie S."/>
            <person name="Amaro C."/>
        </authorList>
    </citation>
    <scope>NUCLEOTIDE SEQUENCE</scope>
</reference>
<accession>A0A0E9UG46</accession>
<name>A0A0E9UG46_ANGAN</name>
<dbReference type="EMBL" id="GBXM01043826">
    <property type="protein sequence ID" value="JAH64751.1"/>
    <property type="molecule type" value="Transcribed_RNA"/>
</dbReference>
<reference evidence="1" key="1">
    <citation type="submission" date="2014-11" db="EMBL/GenBank/DDBJ databases">
        <authorList>
            <person name="Amaro Gonzalez C."/>
        </authorList>
    </citation>
    <scope>NUCLEOTIDE SEQUENCE</scope>
</reference>
<evidence type="ECO:0000313" key="1">
    <source>
        <dbReference type="EMBL" id="JAH64751.1"/>
    </source>
</evidence>
<sequence length="56" mass="6100">MVLVLGTNLTRPPIVYNRLFLVRFEGGAAAYPQHALGEEEGIPPWTGHQSIAGQII</sequence>